<dbReference type="PANTHER" id="PTHR42770:SF16">
    <property type="entry name" value="AMINO ACID PERMEASE"/>
    <property type="match status" value="1"/>
</dbReference>
<gene>
    <name evidence="7" type="ORF">UFOPK3444_01100</name>
</gene>
<evidence type="ECO:0000313" key="7">
    <source>
        <dbReference type="EMBL" id="CAB4877366.1"/>
    </source>
</evidence>
<evidence type="ECO:0000256" key="3">
    <source>
        <dbReference type="ARBA" id="ARBA00022692"/>
    </source>
</evidence>
<keyword evidence="4 6" id="KW-1133">Transmembrane helix</keyword>
<dbReference type="InterPro" id="IPR002293">
    <property type="entry name" value="AA/rel_permease1"/>
</dbReference>
<organism evidence="7">
    <name type="scientific">freshwater metagenome</name>
    <dbReference type="NCBI Taxonomy" id="449393"/>
    <lineage>
        <taxon>unclassified sequences</taxon>
        <taxon>metagenomes</taxon>
        <taxon>ecological metagenomes</taxon>
    </lineage>
</organism>
<feature type="transmembrane region" description="Helical" evidence="6">
    <location>
        <begin position="250"/>
        <end position="271"/>
    </location>
</feature>
<feature type="transmembrane region" description="Helical" evidence="6">
    <location>
        <begin position="347"/>
        <end position="365"/>
    </location>
</feature>
<dbReference type="Pfam" id="PF13520">
    <property type="entry name" value="AA_permease_2"/>
    <property type="match status" value="1"/>
</dbReference>
<feature type="transmembrane region" description="Helical" evidence="6">
    <location>
        <begin position="412"/>
        <end position="436"/>
    </location>
</feature>
<feature type="transmembrane region" description="Helical" evidence="6">
    <location>
        <begin position="23"/>
        <end position="49"/>
    </location>
</feature>
<feature type="transmembrane region" description="Helical" evidence="6">
    <location>
        <begin position="169"/>
        <end position="189"/>
    </location>
</feature>
<dbReference type="AlphaFoldDB" id="A0A6J7E3B1"/>
<protein>
    <submittedName>
        <fullName evidence="7">Unannotated protein</fullName>
    </submittedName>
</protein>
<feature type="transmembrane region" description="Helical" evidence="6">
    <location>
        <begin position="456"/>
        <end position="478"/>
    </location>
</feature>
<evidence type="ECO:0000256" key="6">
    <source>
        <dbReference type="SAM" id="Phobius"/>
    </source>
</evidence>
<accession>A0A6J7E3B1</accession>
<keyword evidence="5 6" id="KW-0472">Membrane</keyword>
<feature type="transmembrane region" description="Helical" evidence="6">
    <location>
        <begin position="96"/>
        <end position="117"/>
    </location>
</feature>
<evidence type="ECO:0000256" key="2">
    <source>
        <dbReference type="ARBA" id="ARBA00022475"/>
    </source>
</evidence>
<dbReference type="EMBL" id="CAFBLU010000017">
    <property type="protein sequence ID" value="CAB4877366.1"/>
    <property type="molecule type" value="Genomic_DNA"/>
</dbReference>
<name>A0A6J7E3B1_9ZZZZ</name>
<dbReference type="InterPro" id="IPR050367">
    <property type="entry name" value="APC_superfamily"/>
</dbReference>
<evidence type="ECO:0000256" key="1">
    <source>
        <dbReference type="ARBA" id="ARBA00004651"/>
    </source>
</evidence>
<comment type="subcellular location">
    <subcellularLocation>
        <location evidence="1">Cell membrane</location>
        <topology evidence="1">Multi-pass membrane protein</topology>
    </subcellularLocation>
</comment>
<feature type="transmembrane region" description="Helical" evidence="6">
    <location>
        <begin position="377"/>
        <end position="400"/>
    </location>
</feature>
<feature type="transmembrane region" description="Helical" evidence="6">
    <location>
        <begin position="137"/>
        <end position="157"/>
    </location>
</feature>
<dbReference type="PANTHER" id="PTHR42770">
    <property type="entry name" value="AMINO ACID TRANSPORTER-RELATED"/>
    <property type="match status" value="1"/>
</dbReference>
<evidence type="ECO:0000256" key="5">
    <source>
        <dbReference type="ARBA" id="ARBA00023136"/>
    </source>
</evidence>
<sequence>MEAATVGTPTGEKPQLKSNAITFVSNLVIGVASTAPGFSLAATVGWIILIPGIGIHAPAVMLVSFIPMFCVAYAYRWMNKADTDAGTTFSWVTKAMGPHLGWIAGWGLLVADLVVMATQSQIAGAYSLDLFGITKTTVLITLIGVAWIIVMTAICYIGIELSARTQQGLLLAEIVTLVAFAVVAFIKVYTDSPVGSIHVAADWFNPFAVSSPSAMLDGVLLGVFLYWGWDSGVSVNEETVDGANAPGKAAVLSTVLLLLIYTMVTAAAQSFSGTKPLTDNPDDIFTTGLGHAVLGNGWDKLLIIAVLTSSAAATQTTILPAARTALSMARKKAAPAFLGEIHHKHKTPGHATWIFGVISIIWFVGVNQTSQNVLGDSLTACGFLVCFYYAFTGYACVIFFRRELFKSAKNVFFVGLLPLVGAVALTGVFVKAVSFYSDPNNGACVNDKCASAFGMGLPLVIGIGALLLGVVGMLYANFAHRAFFKENRPEVADPGVLAAD</sequence>
<dbReference type="GO" id="GO:0005886">
    <property type="term" value="C:plasma membrane"/>
    <property type="evidence" value="ECO:0007669"/>
    <property type="project" value="UniProtKB-SubCell"/>
</dbReference>
<dbReference type="Gene3D" id="1.20.1740.10">
    <property type="entry name" value="Amino acid/polyamine transporter I"/>
    <property type="match status" value="1"/>
</dbReference>
<evidence type="ECO:0000256" key="4">
    <source>
        <dbReference type="ARBA" id="ARBA00022989"/>
    </source>
</evidence>
<feature type="transmembrane region" description="Helical" evidence="6">
    <location>
        <begin position="209"/>
        <end position="229"/>
    </location>
</feature>
<keyword evidence="2" id="KW-1003">Cell membrane</keyword>
<reference evidence="7" key="1">
    <citation type="submission" date="2020-05" db="EMBL/GenBank/DDBJ databases">
        <authorList>
            <person name="Chiriac C."/>
            <person name="Salcher M."/>
            <person name="Ghai R."/>
            <person name="Kavagutti S V."/>
        </authorList>
    </citation>
    <scope>NUCLEOTIDE SEQUENCE</scope>
</reference>
<keyword evidence="3 6" id="KW-0812">Transmembrane</keyword>
<feature type="transmembrane region" description="Helical" evidence="6">
    <location>
        <begin position="55"/>
        <end position="75"/>
    </location>
</feature>
<feature type="transmembrane region" description="Helical" evidence="6">
    <location>
        <begin position="301"/>
        <end position="326"/>
    </location>
</feature>
<dbReference type="PIRSF" id="PIRSF006060">
    <property type="entry name" value="AA_transporter"/>
    <property type="match status" value="1"/>
</dbReference>
<proteinExistence type="predicted"/>
<dbReference type="GO" id="GO:0022857">
    <property type="term" value="F:transmembrane transporter activity"/>
    <property type="evidence" value="ECO:0007669"/>
    <property type="project" value="InterPro"/>
</dbReference>